<keyword evidence="1" id="KW-0175">Coiled coil</keyword>
<organism evidence="3 4">
    <name type="scientific">Xanthomonas chitinilytica</name>
    <dbReference type="NCBI Taxonomy" id="2989819"/>
    <lineage>
        <taxon>Bacteria</taxon>
        <taxon>Pseudomonadati</taxon>
        <taxon>Pseudomonadota</taxon>
        <taxon>Gammaproteobacteria</taxon>
        <taxon>Lysobacterales</taxon>
        <taxon>Lysobacteraceae</taxon>
        <taxon>Xanthomonas</taxon>
    </lineage>
</organism>
<reference evidence="3 4" key="1">
    <citation type="submission" date="2022-10" db="EMBL/GenBank/DDBJ databases">
        <title>Xanthomonas sp. H13-6.</title>
        <authorList>
            <person name="Liu X."/>
            <person name="Deng Z."/>
            <person name="Jiang Y."/>
            <person name="Yu T."/>
            <person name="Ai J."/>
        </authorList>
    </citation>
    <scope>NUCLEOTIDE SEQUENCE [LARGE SCALE GENOMIC DNA]</scope>
    <source>
        <strain evidence="3 4">H13-6</strain>
    </source>
</reference>
<dbReference type="Gene3D" id="3.90.550.10">
    <property type="entry name" value="Spore Coat Polysaccharide Biosynthesis Protein SpsA, Chain A"/>
    <property type="match status" value="1"/>
</dbReference>
<dbReference type="SUPFAM" id="SSF53448">
    <property type="entry name" value="Nucleotide-diphospho-sugar transferases"/>
    <property type="match status" value="1"/>
</dbReference>
<sequence>MEQPKSQVLSKQLADIRRDVQRLESALAAEKAGNIALIREREGILRSRSWRLTAPLRWLMSRLQRQPSEQAVPSPVSAEPSPGSDDERTGLVGLPPSLLRPQADSLEASNATCRLLNLFPGLEGIVSEDARCELDGGVPESGSEYLGWRNDPPVIGFIGSAELRTELAFDARVIALDEDNWPAALVPGAMRFLIVETVWHVGHRHWRYALTGEGDQSGFRRLLDRCREMSLPVVVWFRETPSNYEHFAWLAEQADLVCAADADVAARLRRDFPRRRAEYLPPAIQPALHNPLRSYGLMEAADALRDRIVFDGWWDLQNGLAELPRLHELKTHGLLIAESEWEFGRVRLADCREFMDFTIGCLGRQEKLVLSRLQGAEVFAAAPLAGAWRSALGMARSAAGGGVVARLDGGEPWLPELQLPGGAENADPSDALLALMANPLARTRWNHLAWRGLMSAHTIAHRLQHMADRLSVKADFVPPNPRIACLLVTMRPDRLRSCIERFRNDIYPHKELVVVIHGDAVDLAQYRGLVHEGEAIRFFQLGKSRSLGACLNFAAAQTDAPYWTKVDDDDLYGSNYLSDIMLYQRIGKFEVFGKPPTFNYLERGDELLWDPEWARHANLIHDAANARAALVAGGTLGGHRRVLDAVPFSERRRGGSDSDFIRRCYEAGLDVLSMDGFNFVRFRSAQDGFHTWNVDEDEFRLRATHVGAGSHLAEQALL</sequence>
<name>A0ABT3JSR5_9XANT</name>
<gene>
    <name evidence="3" type="ORF">OK345_03360</name>
</gene>
<dbReference type="InterPro" id="IPR029044">
    <property type="entry name" value="Nucleotide-diphossugar_trans"/>
</dbReference>
<comment type="caution">
    <text evidence="3">The sequence shown here is derived from an EMBL/GenBank/DDBJ whole genome shotgun (WGS) entry which is preliminary data.</text>
</comment>
<evidence type="ECO:0000313" key="3">
    <source>
        <dbReference type="EMBL" id="MCW4471542.1"/>
    </source>
</evidence>
<evidence type="ECO:0000256" key="2">
    <source>
        <dbReference type="SAM" id="MobiDB-lite"/>
    </source>
</evidence>
<feature type="coiled-coil region" evidence="1">
    <location>
        <begin position="6"/>
        <end position="33"/>
    </location>
</feature>
<proteinExistence type="predicted"/>
<dbReference type="EMBL" id="JAPCHY010000002">
    <property type="protein sequence ID" value="MCW4471542.1"/>
    <property type="molecule type" value="Genomic_DNA"/>
</dbReference>
<evidence type="ECO:0000313" key="4">
    <source>
        <dbReference type="Proteomes" id="UP001209922"/>
    </source>
</evidence>
<dbReference type="Proteomes" id="UP001209922">
    <property type="component" value="Unassembled WGS sequence"/>
</dbReference>
<keyword evidence="4" id="KW-1185">Reference proteome</keyword>
<accession>A0ABT3JSR5</accession>
<dbReference type="RefSeq" id="WP_265126491.1">
    <property type="nucleotide sequence ID" value="NZ_JAPCHY010000002.1"/>
</dbReference>
<evidence type="ECO:0000256" key="1">
    <source>
        <dbReference type="SAM" id="Coils"/>
    </source>
</evidence>
<feature type="region of interest" description="Disordered" evidence="2">
    <location>
        <begin position="67"/>
        <end position="91"/>
    </location>
</feature>
<feature type="compositionally biased region" description="Low complexity" evidence="2">
    <location>
        <begin position="71"/>
        <end position="83"/>
    </location>
</feature>
<protein>
    <submittedName>
        <fullName evidence="3">Glycosyltransferase</fullName>
    </submittedName>
</protein>